<reference evidence="1 2" key="1">
    <citation type="submission" date="2019-05" db="EMBL/GenBank/DDBJ databases">
        <title>Another draft genome of Portunus trituberculatus and its Hox gene families provides insights of decapod evolution.</title>
        <authorList>
            <person name="Jeong J.-H."/>
            <person name="Song I."/>
            <person name="Kim S."/>
            <person name="Choi T."/>
            <person name="Kim D."/>
            <person name="Ryu S."/>
            <person name="Kim W."/>
        </authorList>
    </citation>
    <scope>NUCLEOTIDE SEQUENCE [LARGE SCALE GENOMIC DNA]</scope>
    <source>
        <tissue evidence="1">Muscle</tissue>
    </source>
</reference>
<name>A0A5B7EWG6_PORTR</name>
<gene>
    <name evidence="1" type="ORF">E2C01_030843</name>
</gene>
<dbReference type="Proteomes" id="UP000324222">
    <property type="component" value="Unassembled WGS sequence"/>
</dbReference>
<dbReference type="EMBL" id="VSRR010003764">
    <property type="protein sequence ID" value="MPC37369.1"/>
    <property type="molecule type" value="Genomic_DNA"/>
</dbReference>
<protein>
    <submittedName>
        <fullName evidence="1">Uncharacterized protein</fullName>
    </submittedName>
</protein>
<keyword evidence="2" id="KW-1185">Reference proteome</keyword>
<evidence type="ECO:0000313" key="2">
    <source>
        <dbReference type="Proteomes" id="UP000324222"/>
    </source>
</evidence>
<accession>A0A5B7EWG6</accession>
<comment type="caution">
    <text evidence="1">The sequence shown here is derived from an EMBL/GenBank/DDBJ whole genome shotgun (WGS) entry which is preliminary data.</text>
</comment>
<organism evidence="1 2">
    <name type="scientific">Portunus trituberculatus</name>
    <name type="common">Swimming crab</name>
    <name type="synonym">Neptunus trituberculatus</name>
    <dbReference type="NCBI Taxonomy" id="210409"/>
    <lineage>
        <taxon>Eukaryota</taxon>
        <taxon>Metazoa</taxon>
        <taxon>Ecdysozoa</taxon>
        <taxon>Arthropoda</taxon>
        <taxon>Crustacea</taxon>
        <taxon>Multicrustacea</taxon>
        <taxon>Malacostraca</taxon>
        <taxon>Eumalacostraca</taxon>
        <taxon>Eucarida</taxon>
        <taxon>Decapoda</taxon>
        <taxon>Pleocyemata</taxon>
        <taxon>Brachyura</taxon>
        <taxon>Eubrachyura</taxon>
        <taxon>Portunoidea</taxon>
        <taxon>Portunidae</taxon>
        <taxon>Portuninae</taxon>
        <taxon>Portunus</taxon>
    </lineage>
</organism>
<proteinExistence type="predicted"/>
<evidence type="ECO:0000313" key="1">
    <source>
        <dbReference type="EMBL" id="MPC37369.1"/>
    </source>
</evidence>
<dbReference type="AlphaFoldDB" id="A0A5B7EWG6"/>
<sequence length="64" mass="7287">MLNPFSTGTRIYLDNCVRHPLPNVRSMKHHHNIPKAYHIPEIPVSPCLTLSTTRPSHLPSHTKP</sequence>